<dbReference type="GO" id="GO:0044874">
    <property type="term" value="P:lipoprotein localization to outer membrane"/>
    <property type="evidence" value="ECO:0007669"/>
    <property type="project" value="TreeGrafter"/>
</dbReference>
<comment type="caution">
    <text evidence="10">The sequence shown here is derived from an EMBL/GenBank/DDBJ whole genome shotgun (WGS) entry which is preliminary data.</text>
</comment>
<organism evidence="10 11">
    <name type="scientific">Pannonibacter tanglangensis</name>
    <dbReference type="NCBI Taxonomy" id="2750084"/>
    <lineage>
        <taxon>Bacteria</taxon>
        <taxon>Pseudomonadati</taxon>
        <taxon>Pseudomonadota</taxon>
        <taxon>Alphaproteobacteria</taxon>
        <taxon>Hyphomicrobiales</taxon>
        <taxon>Stappiaceae</taxon>
        <taxon>Pannonibacter</taxon>
    </lineage>
</organism>
<feature type="transmembrane region" description="Helical" evidence="7">
    <location>
        <begin position="324"/>
        <end position="348"/>
    </location>
</feature>
<gene>
    <name evidence="10" type="ORF">GWI72_12140</name>
</gene>
<evidence type="ECO:0000256" key="7">
    <source>
        <dbReference type="SAM" id="Phobius"/>
    </source>
</evidence>
<dbReference type="AlphaFoldDB" id="A0A7X5J8S7"/>
<evidence type="ECO:0000256" key="5">
    <source>
        <dbReference type="ARBA" id="ARBA00022989"/>
    </source>
</evidence>
<dbReference type="InterPro" id="IPR003838">
    <property type="entry name" value="ABC3_permease_C"/>
</dbReference>
<dbReference type="InterPro" id="IPR051447">
    <property type="entry name" value="Lipoprotein-release_system"/>
</dbReference>
<name>A0A7X5J8S7_9HYPH</name>
<dbReference type="Pfam" id="PF12704">
    <property type="entry name" value="MacB_PCD"/>
    <property type="match status" value="1"/>
</dbReference>
<keyword evidence="11" id="KW-1185">Reference proteome</keyword>
<evidence type="ECO:0000313" key="10">
    <source>
        <dbReference type="EMBL" id="NBN79019.1"/>
    </source>
</evidence>
<accession>A0A7X5J8S7</accession>
<dbReference type="RefSeq" id="WP_161708776.1">
    <property type="nucleotide sequence ID" value="NZ_JAABLQ010000001.1"/>
</dbReference>
<dbReference type="Proteomes" id="UP000586722">
    <property type="component" value="Unassembled WGS sequence"/>
</dbReference>
<dbReference type="EMBL" id="JAABLQ010000001">
    <property type="protein sequence ID" value="NBN79019.1"/>
    <property type="molecule type" value="Genomic_DNA"/>
</dbReference>
<comment type="similarity">
    <text evidence="2">Belongs to the ABC-4 integral membrane protein family. LolC/E subfamily.</text>
</comment>
<evidence type="ECO:0000256" key="3">
    <source>
        <dbReference type="ARBA" id="ARBA00022475"/>
    </source>
</evidence>
<evidence type="ECO:0000256" key="6">
    <source>
        <dbReference type="ARBA" id="ARBA00023136"/>
    </source>
</evidence>
<evidence type="ECO:0000256" key="4">
    <source>
        <dbReference type="ARBA" id="ARBA00022692"/>
    </source>
</evidence>
<evidence type="ECO:0000259" key="8">
    <source>
        <dbReference type="Pfam" id="PF02687"/>
    </source>
</evidence>
<reference evidence="11" key="1">
    <citation type="submission" date="2020-01" db="EMBL/GenBank/DDBJ databases">
        <authorList>
            <person name="Fang Y."/>
            <person name="Sun R."/>
            <person name="Nie L."/>
            <person name="He J."/>
            <person name="Hao L."/>
            <person name="Wang L."/>
            <person name="Su S."/>
            <person name="Lv E."/>
            <person name="Zhang Z."/>
            <person name="Xie R."/>
            <person name="Liu H."/>
        </authorList>
    </citation>
    <scope>NUCLEOTIDE SEQUENCE [LARGE SCALE GENOMIC DNA]</scope>
    <source>
        <strain evidence="11">XCT-53</strain>
    </source>
</reference>
<comment type="subcellular location">
    <subcellularLocation>
        <location evidence="1">Cell membrane</location>
        <topology evidence="1">Multi-pass membrane protein</topology>
    </subcellularLocation>
</comment>
<keyword evidence="3" id="KW-1003">Cell membrane</keyword>
<feature type="transmembrane region" description="Helical" evidence="7">
    <location>
        <begin position="277"/>
        <end position="303"/>
    </location>
</feature>
<evidence type="ECO:0000259" key="9">
    <source>
        <dbReference type="Pfam" id="PF12704"/>
    </source>
</evidence>
<keyword evidence="6 7" id="KW-0472">Membrane</keyword>
<protein>
    <submittedName>
        <fullName evidence="10">FtsX-like permease family protein</fullName>
    </submittedName>
</protein>
<keyword evidence="4 7" id="KW-0812">Transmembrane</keyword>
<evidence type="ECO:0000256" key="1">
    <source>
        <dbReference type="ARBA" id="ARBA00004651"/>
    </source>
</evidence>
<dbReference type="PANTHER" id="PTHR30489">
    <property type="entry name" value="LIPOPROTEIN-RELEASING SYSTEM TRANSMEMBRANE PROTEIN LOLE"/>
    <property type="match status" value="1"/>
</dbReference>
<dbReference type="PANTHER" id="PTHR30489:SF0">
    <property type="entry name" value="LIPOPROTEIN-RELEASING SYSTEM TRANSMEMBRANE PROTEIN LOLE"/>
    <property type="match status" value="1"/>
</dbReference>
<dbReference type="InterPro" id="IPR025857">
    <property type="entry name" value="MacB_PCD"/>
</dbReference>
<dbReference type="GO" id="GO:0098797">
    <property type="term" value="C:plasma membrane protein complex"/>
    <property type="evidence" value="ECO:0007669"/>
    <property type="project" value="TreeGrafter"/>
</dbReference>
<evidence type="ECO:0000313" key="11">
    <source>
        <dbReference type="Proteomes" id="UP000586722"/>
    </source>
</evidence>
<dbReference type="Pfam" id="PF02687">
    <property type="entry name" value="FtsX"/>
    <property type="match status" value="1"/>
</dbReference>
<feature type="transmembrane region" description="Helical" evidence="7">
    <location>
        <begin position="376"/>
        <end position="395"/>
    </location>
</feature>
<evidence type="ECO:0000256" key="2">
    <source>
        <dbReference type="ARBA" id="ARBA00005236"/>
    </source>
</evidence>
<sequence length="413" mass="43558">MMLLLEIALTHVRARLRQTLVSTLGVALGVGFSVAMASLMEGSQRDFVTALIDAIAHVEVTDDRRNPAPQPAATAYAAVAFHGLRPVEDTRGIRNPTEAITALRNWVDGDLAPRLTGQAVLRYAGQDLGLSLRGVDPAAEVRVSKIAEDMRQGSFHDLAATANGLILGDTAATRLGAGVGDTVTLTSASGLAKRFRIVGLFHTGVTGSDEGLAYAPLKAVQILMERQNVINGIAIHLRDINEADAVAARAERLLGYKAVSWQQANEGLMEAFAVRNVIMYTVVGAILLVAGFGIFNIISTIVHEKARDIAILKSLGFAERDMQAVFVFEGVLIGSLGAAGGCLLGFALSSYMASITFSFASNAVEVTHLPIYMSPLHYVIASALALASSAIAGYLPARRAAALNPVDIIRGAS</sequence>
<feature type="transmembrane region" description="Helical" evidence="7">
    <location>
        <begin position="20"/>
        <end position="40"/>
    </location>
</feature>
<proteinExistence type="inferred from homology"/>
<feature type="domain" description="ABC3 transporter permease C-terminal" evidence="8">
    <location>
        <begin position="282"/>
        <end position="405"/>
    </location>
</feature>
<keyword evidence="5 7" id="KW-1133">Transmembrane helix</keyword>
<feature type="domain" description="MacB-like periplasmic core" evidence="9">
    <location>
        <begin position="19"/>
        <end position="252"/>
    </location>
</feature>